<evidence type="ECO:0000313" key="1">
    <source>
        <dbReference type="EMBL" id="MBW0467758.1"/>
    </source>
</evidence>
<gene>
    <name evidence="1" type="ORF">O181_007473</name>
</gene>
<comment type="caution">
    <text evidence="1">The sequence shown here is derived from an EMBL/GenBank/DDBJ whole genome shotgun (WGS) entry which is preliminary data.</text>
</comment>
<dbReference type="AlphaFoldDB" id="A0A9Q3BMH8"/>
<reference evidence="1" key="1">
    <citation type="submission" date="2021-03" db="EMBL/GenBank/DDBJ databases">
        <title>Draft genome sequence of rust myrtle Austropuccinia psidii MF-1, a brazilian biotype.</title>
        <authorList>
            <person name="Quecine M.C."/>
            <person name="Pachon D.M.R."/>
            <person name="Bonatelli M.L."/>
            <person name="Correr F.H."/>
            <person name="Franceschini L.M."/>
            <person name="Leite T.F."/>
            <person name="Margarido G.R.A."/>
            <person name="Almeida C.A."/>
            <person name="Ferrarezi J.A."/>
            <person name="Labate C.A."/>
        </authorList>
    </citation>
    <scope>NUCLEOTIDE SEQUENCE</scope>
    <source>
        <strain evidence="1">MF-1</strain>
    </source>
</reference>
<keyword evidence="2" id="KW-1185">Reference proteome</keyword>
<sequence length="252" mass="29878">MSLKEHVLDIVKNTNLFETHLQRSDNERENLNDEMIAQVTQIHRNYKPSSRIPRHSTPLTEEKLSMKFFLITFLGDNAISARDIPKLEELPAFSGEGEYGHIEFIRTIDMFQEYFYIHYEMIVGKLNSLFTRTAKKCYYKMGQEHGKHDWLWWKSKIITNWDNNSWRFKMDNAFEGAIYNSEKDKKLTFFLKQKVRLSALHPDMSDSMLDMKTLRRCGVELENYIKCIYVKPCSTEDHINAMEDIITRSRIG</sequence>
<proteinExistence type="predicted"/>
<dbReference type="OrthoDB" id="2507294at2759"/>
<dbReference type="EMBL" id="AVOT02001666">
    <property type="protein sequence ID" value="MBW0467758.1"/>
    <property type="molecule type" value="Genomic_DNA"/>
</dbReference>
<name>A0A9Q3BMH8_9BASI</name>
<accession>A0A9Q3BMH8</accession>
<dbReference type="Proteomes" id="UP000765509">
    <property type="component" value="Unassembled WGS sequence"/>
</dbReference>
<evidence type="ECO:0000313" key="2">
    <source>
        <dbReference type="Proteomes" id="UP000765509"/>
    </source>
</evidence>
<protein>
    <submittedName>
        <fullName evidence="1">Uncharacterized protein</fullName>
    </submittedName>
</protein>
<organism evidence="1 2">
    <name type="scientific">Austropuccinia psidii MF-1</name>
    <dbReference type="NCBI Taxonomy" id="1389203"/>
    <lineage>
        <taxon>Eukaryota</taxon>
        <taxon>Fungi</taxon>
        <taxon>Dikarya</taxon>
        <taxon>Basidiomycota</taxon>
        <taxon>Pucciniomycotina</taxon>
        <taxon>Pucciniomycetes</taxon>
        <taxon>Pucciniales</taxon>
        <taxon>Sphaerophragmiaceae</taxon>
        <taxon>Austropuccinia</taxon>
    </lineage>
</organism>